<reference evidence="6" key="1">
    <citation type="submission" date="2017-01" db="EMBL/GenBank/DDBJ databases">
        <authorList>
            <person name="Varghese N."/>
            <person name="Submissions S."/>
        </authorList>
    </citation>
    <scope>NUCLEOTIDE SEQUENCE [LARGE SCALE GENOMIC DNA]</scope>
    <source>
        <strain evidence="6">DSM 23145</strain>
    </source>
</reference>
<dbReference type="Pfam" id="PF12833">
    <property type="entry name" value="HTH_18"/>
    <property type="match status" value="1"/>
</dbReference>
<gene>
    <name evidence="5" type="ORF">SAMN05421789_11035</name>
</gene>
<protein>
    <submittedName>
        <fullName evidence="5">Transcriptional regulator, AraC family</fullName>
    </submittedName>
</protein>
<proteinExistence type="predicted"/>
<evidence type="ECO:0000259" key="4">
    <source>
        <dbReference type="PROSITE" id="PS01124"/>
    </source>
</evidence>
<name>A0A1N7MTT0_9FLAO</name>
<dbReference type="Gene3D" id="1.10.10.60">
    <property type="entry name" value="Homeodomain-like"/>
    <property type="match status" value="2"/>
</dbReference>
<keyword evidence="1" id="KW-0805">Transcription regulation</keyword>
<dbReference type="OrthoDB" id="2666928at2"/>
<keyword evidence="3" id="KW-0804">Transcription</keyword>
<sequence length="337" mass="39032">MLAFQVNSIPLKDVIISLAHSFQVPYFHNCDEYYLTLPENLGSGEIRGVNFDNGLALLIYKLYFKEDVRLEFTLDEIHPLKFINSIHGPLIHEFANEGIKHSIDEFNCAIVASEGINGHIMQFSKNVLHEVISIEVDREIFCRKETCEIKKMKSKLQSVLLDVRGLKQFYNVGSCGVYFKDILRDVSHYEDFSLSRKLNLQSVAIQMFINQIVQFDDDSLRADKRVVLRIDELKRVEEMSVFIKENIHEELSIKKLSRMSGLNPNKLQNGFKYLFATSINEFITNKRLEKAQILLQSNEYSVRDVVAAIGLESNSYFSKIYKERYGITPKTYKKLFS</sequence>
<dbReference type="InterPro" id="IPR009057">
    <property type="entry name" value="Homeodomain-like_sf"/>
</dbReference>
<dbReference type="SMART" id="SM00342">
    <property type="entry name" value="HTH_ARAC"/>
    <property type="match status" value="1"/>
</dbReference>
<dbReference type="InterPro" id="IPR018060">
    <property type="entry name" value="HTH_AraC"/>
</dbReference>
<dbReference type="PROSITE" id="PS01124">
    <property type="entry name" value="HTH_ARAC_FAMILY_2"/>
    <property type="match status" value="1"/>
</dbReference>
<dbReference type="GO" id="GO:0003700">
    <property type="term" value="F:DNA-binding transcription factor activity"/>
    <property type="evidence" value="ECO:0007669"/>
    <property type="project" value="InterPro"/>
</dbReference>
<dbReference type="EMBL" id="FTOI01000010">
    <property type="protein sequence ID" value="SIS89533.1"/>
    <property type="molecule type" value="Genomic_DNA"/>
</dbReference>
<dbReference type="STRING" id="713588.SAMN05421789_11035"/>
<evidence type="ECO:0000256" key="3">
    <source>
        <dbReference type="ARBA" id="ARBA00023163"/>
    </source>
</evidence>
<dbReference type="Proteomes" id="UP000185839">
    <property type="component" value="Unassembled WGS sequence"/>
</dbReference>
<keyword evidence="6" id="KW-1185">Reference proteome</keyword>
<evidence type="ECO:0000256" key="1">
    <source>
        <dbReference type="ARBA" id="ARBA00023015"/>
    </source>
</evidence>
<dbReference type="PANTHER" id="PTHR47893">
    <property type="entry name" value="REGULATORY PROTEIN PCHR"/>
    <property type="match status" value="1"/>
</dbReference>
<evidence type="ECO:0000313" key="6">
    <source>
        <dbReference type="Proteomes" id="UP000185839"/>
    </source>
</evidence>
<dbReference type="InterPro" id="IPR053142">
    <property type="entry name" value="PchR_regulatory_protein"/>
</dbReference>
<dbReference type="SUPFAM" id="SSF46689">
    <property type="entry name" value="Homeodomain-like"/>
    <property type="match status" value="1"/>
</dbReference>
<dbReference type="PANTHER" id="PTHR47893:SF1">
    <property type="entry name" value="REGULATORY PROTEIN PCHR"/>
    <property type="match status" value="1"/>
</dbReference>
<feature type="domain" description="HTH araC/xylS-type" evidence="4">
    <location>
        <begin position="237"/>
        <end position="335"/>
    </location>
</feature>
<organism evidence="5 6">
    <name type="scientific">Kaistella chaponensis</name>
    <dbReference type="NCBI Taxonomy" id="713588"/>
    <lineage>
        <taxon>Bacteria</taxon>
        <taxon>Pseudomonadati</taxon>
        <taxon>Bacteroidota</taxon>
        <taxon>Flavobacteriia</taxon>
        <taxon>Flavobacteriales</taxon>
        <taxon>Weeksellaceae</taxon>
        <taxon>Chryseobacterium group</taxon>
        <taxon>Kaistella</taxon>
    </lineage>
</organism>
<dbReference type="PRINTS" id="PR00032">
    <property type="entry name" value="HTHARAC"/>
</dbReference>
<dbReference type="AlphaFoldDB" id="A0A1N7MTT0"/>
<dbReference type="InterPro" id="IPR020449">
    <property type="entry name" value="Tscrpt_reg_AraC-type_HTH"/>
</dbReference>
<evidence type="ECO:0000313" key="5">
    <source>
        <dbReference type="EMBL" id="SIS89533.1"/>
    </source>
</evidence>
<keyword evidence="2" id="KW-0238">DNA-binding</keyword>
<accession>A0A1N7MTT0</accession>
<dbReference type="GO" id="GO:0043565">
    <property type="term" value="F:sequence-specific DNA binding"/>
    <property type="evidence" value="ECO:0007669"/>
    <property type="project" value="InterPro"/>
</dbReference>
<dbReference type="RefSeq" id="WP_076387491.1">
    <property type="nucleotide sequence ID" value="NZ_FTOI01000010.1"/>
</dbReference>
<evidence type="ECO:0000256" key="2">
    <source>
        <dbReference type="ARBA" id="ARBA00023125"/>
    </source>
</evidence>